<dbReference type="EMBL" id="JAGKQH010000016">
    <property type="protein sequence ID" value="KAG6577371.1"/>
    <property type="molecule type" value="Genomic_DNA"/>
</dbReference>
<proteinExistence type="inferred from homology"/>
<sequence>MASISLQFTPFISPLHHHHRRNLRLHRPKIPCLLPPKLPRLLAVRSVQRNNEYPSPLPPAKPSGLDDFLSTAASLYPLYVTVGGVVACLKPSTFSWFVERGPTSYSLALGLIMLAMGLTLELKDLVNLFRQRPLSILFGCVAQYTIMPAAGALIGKIFGLSTSLSVGLILLSCCPGGTASNVVTLIAQGDVPLSIVMTVCTTLGAVILTPFLTKLLAGAYIPVDAAKLSLSTLQVVVAPILLGSYLQKAFPQLVKLVIPFAPLVAVLTSSLLACSVFSENVVRFKSSMVNASLASDASPWMVIRSILSGELGTVILSVFCLHFAGFFVGYIAASIGGFRERERRAISIEVGMQNSSLGVVLASSHFSSAMVALPAAMSAVIMNIMGSTLGLCWRYIEPAAHEVEATGSVAN</sequence>
<feature type="transmembrane region" description="Helical" evidence="7">
    <location>
        <begin position="193"/>
        <end position="213"/>
    </location>
</feature>
<keyword evidence="9" id="KW-1185">Reference proteome</keyword>
<evidence type="ECO:0000256" key="4">
    <source>
        <dbReference type="ARBA" id="ARBA00022692"/>
    </source>
</evidence>
<comment type="subcellular location">
    <subcellularLocation>
        <location evidence="2">Membrane</location>
        <topology evidence="2">Multi-pass membrane protein</topology>
    </subcellularLocation>
    <subcellularLocation>
        <location evidence="1">Plastid</location>
        <location evidence="1">Chloroplast envelope</location>
    </subcellularLocation>
</comment>
<dbReference type="PANTHER" id="PTHR10361:SF66">
    <property type="entry name" value="OS12G0170300 PROTEIN"/>
    <property type="match status" value="1"/>
</dbReference>
<dbReference type="GO" id="GO:0009941">
    <property type="term" value="C:chloroplast envelope"/>
    <property type="evidence" value="ECO:0007669"/>
    <property type="project" value="UniProtKB-SubCell"/>
</dbReference>
<accession>A0AAV6MAL5</accession>
<feature type="transmembrane region" description="Helical" evidence="7">
    <location>
        <begin position="134"/>
        <end position="158"/>
    </location>
</feature>
<reference evidence="8 9" key="1">
    <citation type="journal article" date="2021" name="Hortic Res">
        <title>The domestication of Cucurbita argyrosperma as revealed by the genome of its wild relative.</title>
        <authorList>
            <person name="Barrera-Redondo J."/>
            <person name="Sanchez-de la Vega G."/>
            <person name="Aguirre-Liguori J.A."/>
            <person name="Castellanos-Morales G."/>
            <person name="Gutierrez-Guerrero Y.T."/>
            <person name="Aguirre-Dugua X."/>
            <person name="Aguirre-Planter E."/>
            <person name="Tenaillon M.I."/>
            <person name="Lira-Saade R."/>
            <person name="Eguiarte L.E."/>
        </authorList>
    </citation>
    <scope>NUCLEOTIDE SEQUENCE [LARGE SCALE GENOMIC DNA]</scope>
    <source>
        <strain evidence="8">JBR-2021</strain>
    </source>
</reference>
<name>A0AAV6MAL5_9ROSI</name>
<comment type="similarity">
    <text evidence="3">Belongs to the bile acid:sodium symporter (BASS) (TC 2.A.28) family.</text>
</comment>
<organism evidence="8 9">
    <name type="scientific">Cucurbita argyrosperma subsp. sororia</name>
    <dbReference type="NCBI Taxonomy" id="37648"/>
    <lineage>
        <taxon>Eukaryota</taxon>
        <taxon>Viridiplantae</taxon>
        <taxon>Streptophyta</taxon>
        <taxon>Embryophyta</taxon>
        <taxon>Tracheophyta</taxon>
        <taxon>Spermatophyta</taxon>
        <taxon>Magnoliopsida</taxon>
        <taxon>eudicotyledons</taxon>
        <taxon>Gunneridae</taxon>
        <taxon>Pentapetalae</taxon>
        <taxon>rosids</taxon>
        <taxon>fabids</taxon>
        <taxon>Cucurbitales</taxon>
        <taxon>Cucurbitaceae</taxon>
        <taxon>Cucurbiteae</taxon>
        <taxon>Cucurbita</taxon>
    </lineage>
</organism>
<evidence type="ECO:0000256" key="2">
    <source>
        <dbReference type="ARBA" id="ARBA00004141"/>
    </source>
</evidence>
<gene>
    <name evidence="8" type="primary">BASS1</name>
    <name evidence="8" type="ORF">SDJN03_24945</name>
</gene>
<dbReference type="InterPro" id="IPR004710">
    <property type="entry name" value="Bilac:Na_transpt"/>
</dbReference>
<feature type="transmembrane region" description="Helical" evidence="7">
    <location>
        <begin position="164"/>
        <end position="186"/>
    </location>
</feature>
<feature type="non-terminal residue" evidence="8">
    <location>
        <position position="1"/>
    </location>
</feature>
<dbReference type="InterPro" id="IPR002657">
    <property type="entry name" value="BilAc:Na_symport/Acr3"/>
</dbReference>
<comment type="caution">
    <text evidence="8">The sequence shown here is derived from an EMBL/GenBank/DDBJ whole genome shotgun (WGS) entry which is preliminary data.</text>
</comment>
<evidence type="ECO:0000256" key="5">
    <source>
        <dbReference type="ARBA" id="ARBA00022989"/>
    </source>
</evidence>
<dbReference type="Proteomes" id="UP000685013">
    <property type="component" value="Chromosome 16"/>
</dbReference>
<protein>
    <submittedName>
        <fullName evidence="8">Sodium/metabolite cotransporter BASS1, chloroplastic</fullName>
    </submittedName>
</protein>
<feature type="transmembrane region" description="Helical" evidence="7">
    <location>
        <begin position="314"/>
        <end position="338"/>
    </location>
</feature>
<evidence type="ECO:0000313" key="8">
    <source>
        <dbReference type="EMBL" id="KAG6577371.1"/>
    </source>
</evidence>
<dbReference type="PANTHER" id="PTHR10361">
    <property type="entry name" value="SODIUM-BILE ACID COTRANSPORTER"/>
    <property type="match status" value="1"/>
</dbReference>
<evidence type="ECO:0000313" key="9">
    <source>
        <dbReference type="Proteomes" id="UP000685013"/>
    </source>
</evidence>
<evidence type="ECO:0000256" key="1">
    <source>
        <dbReference type="ARBA" id="ARBA00004119"/>
    </source>
</evidence>
<keyword evidence="4 7" id="KW-0812">Transmembrane</keyword>
<feature type="transmembrane region" description="Helical" evidence="7">
    <location>
        <begin position="253"/>
        <end position="278"/>
    </location>
</feature>
<dbReference type="AlphaFoldDB" id="A0AAV6MAL5"/>
<feature type="transmembrane region" description="Helical" evidence="7">
    <location>
        <begin position="225"/>
        <end position="246"/>
    </location>
</feature>
<feature type="transmembrane region" description="Helical" evidence="7">
    <location>
        <begin position="78"/>
        <end position="98"/>
    </location>
</feature>
<evidence type="ECO:0000256" key="3">
    <source>
        <dbReference type="ARBA" id="ARBA00006528"/>
    </source>
</evidence>
<keyword evidence="6 7" id="KW-0472">Membrane</keyword>
<dbReference type="Pfam" id="PF01758">
    <property type="entry name" value="SBF"/>
    <property type="match status" value="1"/>
</dbReference>
<evidence type="ECO:0000256" key="7">
    <source>
        <dbReference type="SAM" id="Phobius"/>
    </source>
</evidence>
<feature type="transmembrane region" description="Helical" evidence="7">
    <location>
        <begin position="359"/>
        <end position="385"/>
    </location>
</feature>
<keyword evidence="5 7" id="KW-1133">Transmembrane helix</keyword>
<feature type="transmembrane region" description="Helical" evidence="7">
    <location>
        <begin position="104"/>
        <end position="122"/>
    </location>
</feature>
<dbReference type="GO" id="GO:0016020">
    <property type="term" value="C:membrane"/>
    <property type="evidence" value="ECO:0007669"/>
    <property type="project" value="UniProtKB-SubCell"/>
</dbReference>
<evidence type="ECO:0000256" key="6">
    <source>
        <dbReference type="ARBA" id="ARBA00023136"/>
    </source>
</evidence>